<protein>
    <submittedName>
        <fullName evidence="7">ATP-binding protein</fullName>
    </submittedName>
</protein>
<dbReference type="EMBL" id="JAAKYA010000027">
    <property type="protein sequence ID" value="NGO38651.1"/>
    <property type="molecule type" value="Genomic_DNA"/>
</dbReference>
<feature type="coiled-coil region" evidence="4">
    <location>
        <begin position="99"/>
        <end position="148"/>
    </location>
</feature>
<evidence type="ECO:0000313" key="7">
    <source>
        <dbReference type="EMBL" id="NGO38651.1"/>
    </source>
</evidence>
<evidence type="ECO:0000259" key="6">
    <source>
        <dbReference type="PROSITE" id="PS50901"/>
    </source>
</evidence>
<dbReference type="InterPro" id="IPR002543">
    <property type="entry name" value="FtsK_dom"/>
</dbReference>
<dbReference type="Pfam" id="PF01580">
    <property type="entry name" value="FtsK_SpoIIIE"/>
    <property type="match status" value="1"/>
</dbReference>
<keyword evidence="5" id="KW-0472">Membrane</keyword>
<feature type="coiled-coil region" evidence="4">
    <location>
        <begin position="360"/>
        <end position="391"/>
    </location>
</feature>
<reference evidence="7 8" key="1">
    <citation type="submission" date="2020-02" db="EMBL/GenBank/DDBJ databases">
        <title>Draft genome sequence of Limisphaera ngatamarikiensis NGM72.4T, a thermophilic Verrucomicrobia grouped in subdivision 3.</title>
        <authorList>
            <person name="Carere C.R."/>
            <person name="Steen J."/>
            <person name="Hugenholtz P."/>
            <person name="Stott M.B."/>
        </authorList>
    </citation>
    <scope>NUCLEOTIDE SEQUENCE [LARGE SCALE GENOMIC DNA]</scope>
    <source>
        <strain evidence="7 8">NGM72.4</strain>
    </source>
</reference>
<dbReference type="InterPro" id="IPR027417">
    <property type="entry name" value="P-loop_NTPase"/>
</dbReference>
<evidence type="ECO:0000256" key="4">
    <source>
        <dbReference type="SAM" id="Coils"/>
    </source>
</evidence>
<feature type="transmembrane region" description="Helical" evidence="5">
    <location>
        <begin position="251"/>
        <end position="268"/>
    </location>
</feature>
<accession>A0A6M1RTE3</accession>
<dbReference type="GO" id="GO:0005524">
    <property type="term" value="F:ATP binding"/>
    <property type="evidence" value="ECO:0007669"/>
    <property type="project" value="UniProtKB-UniRule"/>
</dbReference>
<keyword evidence="2 3" id="KW-0067">ATP-binding</keyword>
<dbReference type="GO" id="GO:0003677">
    <property type="term" value="F:DNA binding"/>
    <property type="evidence" value="ECO:0007669"/>
    <property type="project" value="InterPro"/>
</dbReference>
<proteinExistence type="predicted"/>
<dbReference type="PROSITE" id="PS50901">
    <property type="entry name" value="FTSK"/>
    <property type="match status" value="1"/>
</dbReference>
<keyword evidence="4" id="KW-0175">Coiled coil</keyword>
<dbReference type="SUPFAM" id="SSF52540">
    <property type="entry name" value="P-loop containing nucleoside triphosphate hydrolases"/>
    <property type="match status" value="1"/>
</dbReference>
<keyword evidence="8" id="KW-1185">Reference proteome</keyword>
<name>A0A6M1RTE3_9BACT</name>
<feature type="domain" description="FtsK" evidence="6">
    <location>
        <begin position="748"/>
        <end position="946"/>
    </location>
</feature>
<dbReference type="RefSeq" id="WP_165106236.1">
    <property type="nucleotide sequence ID" value="NZ_JAAKYA010000027.1"/>
</dbReference>
<evidence type="ECO:0000313" key="8">
    <source>
        <dbReference type="Proteomes" id="UP000477311"/>
    </source>
</evidence>
<gene>
    <name evidence="7" type="ORF">G4L39_04460</name>
</gene>
<comment type="caution">
    <text evidence="7">The sequence shown here is derived from an EMBL/GenBank/DDBJ whole genome shotgun (WGS) entry which is preliminary data.</text>
</comment>
<dbReference type="PANTHER" id="PTHR22683">
    <property type="entry name" value="SPORULATION PROTEIN RELATED"/>
    <property type="match status" value="1"/>
</dbReference>
<keyword evidence="5" id="KW-0812">Transmembrane</keyword>
<evidence type="ECO:0000256" key="3">
    <source>
        <dbReference type="PROSITE-ProRule" id="PRU00289"/>
    </source>
</evidence>
<feature type="binding site" evidence="3">
    <location>
        <begin position="768"/>
        <end position="775"/>
    </location>
    <ligand>
        <name>ATP</name>
        <dbReference type="ChEBI" id="CHEBI:30616"/>
    </ligand>
</feature>
<evidence type="ECO:0000256" key="2">
    <source>
        <dbReference type="ARBA" id="ARBA00022840"/>
    </source>
</evidence>
<evidence type="ECO:0000256" key="1">
    <source>
        <dbReference type="ARBA" id="ARBA00022741"/>
    </source>
</evidence>
<keyword evidence="1 3" id="KW-0547">Nucleotide-binding</keyword>
<feature type="transmembrane region" description="Helical" evidence="5">
    <location>
        <begin position="220"/>
        <end position="239"/>
    </location>
</feature>
<dbReference type="PANTHER" id="PTHR22683:SF41">
    <property type="entry name" value="DNA TRANSLOCASE FTSK"/>
    <property type="match status" value="1"/>
</dbReference>
<keyword evidence="5" id="KW-1133">Transmembrane helix</keyword>
<dbReference type="Gene3D" id="3.40.50.300">
    <property type="entry name" value="P-loop containing nucleotide triphosphate hydrolases"/>
    <property type="match status" value="3"/>
</dbReference>
<sequence>MNNPLPSITNTLARLEQLRTLARDLAARARHLEEDLTTRTHRVRYQHEEALRVAREQHDTGRARLETHARERRTFLDRTFHHREQRIQRAAENQRQHTLARIESQAARTTFEIQRAQLEADRQRDADLQTAKADHEAFQARLAEARHLHHQTLQHACLLLTPWPALVRLCTETAPATQPRPAPSLDTFNAELDTRLRELDKTLQKGRRLLLPLFLRYCPWWLGVILTATLPALILFGLLRIHPGTLSPTSWGLWTAALLLWPLLHTVGRSLTRPVALALSRQLAECAAWIEATAQHAETEYQARTTAIQTLHHRTIETLNASWRQLREETRHLQNEAIERIEHQARRAHQTNQRLHALRIQQLETDLAHQLARLDEEFQRQCQTLETATRQQLQRLQDAHREGWEQIRTEWNQTALPLHAQLLEQARTAERAFPPWSDPVWIHWSPPPEFPHAALFAHLSVALPALCGTELTAHGLALPQPHELRLPLLLTLPHEGSLILETAQTGAETAIATLNNLILRLLTAAPPGRIAFTILDPVGLGQNFAGLMHLADYEDRLIHGRIWTQPAQIEDRLAELNEHIEKVTQMYLRNDYATLTEYNQRAGRLAEKYHFLVVAHFPVNFTDLAVKRLLSLATSGPRCGVYLLLHWDLRRPNPPELVPDELRKAARRIVAHQDSFRLADADFEGTRLELESPPPPDLATELLHRIGQNSRDAFRVETPFIDAAPTPDQFWSADATEEIRVPIGRTGATKLQYLALGRGTRQHGLVAGKTGSGKSTLFHVIITNLALWYSPDEVEFYLVDFKKGVEFKCYATHKLPHARVVAIESDREFGLSVLQRVDEELRRRGDLFRKLGVQDLPGYRRLNPPEPLPRILLLIDEFQEFFVEDDRIAQTAALLLDRIVRQGRAFGIHVLLGSQTLGGAYTLARSTMGQMVVRIALQCNEADALLILNEDNPAPRHLTRPGEAIYNDEGGALQGNSPFQVVWLPEDERDHWLRQIRQLAENHPHHGRRFAAREPVVFEGNAPAHIDSNRPLRQLLSAPALQPSTTPRLWLGEPNAIKGPTEITFRRQSGNHLLIIGPRDEPAFTMLALAPIMLAAQLPRHAARFYFFDASPPDAPETRLLQNLLPQLPHPAHLVRPSDTDHTLRALLAEIQQRTENPAPDQPQLFLLVHRIQYHKKLRYDEDAAFALDSDAATEHPGLIFDRLITQGGNLGCHVLLTCDTYANLLRQLSRKAIAEFELRVLFQMSANDSASLIDSPQANRLGLHRALLFHGQEGWIETFRPYALPDPAWFQHALQQLARLHAVPVEGTP</sequence>
<dbReference type="InterPro" id="IPR050206">
    <property type="entry name" value="FtsK/SpoIIIE/SftA"/>
</dbReference>
<organism evidence="7 8">
    <name type="scientific">Limisphaera ngatamarikiensis</name>
    <dbReference type="NCBI Taxonomy" id="1324935"/>
    <lineage>
        <taxon>Bacteria</taxon>
        <taxon>Pseudomonadati</taxon>
        <taxon>Verrucomicrobiota</taxon>
        <taxon>Verrucomicrobiia</taxon>
        <taxon>Limisphaerales</taxon>
        <taxon>Limisphaeraceae</taxon>
        <taxon>Limisphaera</taxon>
    </lineage>
</organism>
<evidence type="ECO:0000256" key="5">
    <source>
        <dbReference type="SAM" id="Phobius"/>
    </source>
</evidence>
<dbReference type="Proteomes" id="UP000477311">
    <property type="component" value="Unassembled WGS sequence"/>
</dbReference>